<sequence>ESKQLHEALGRAEKRAAELRISAGCKGEEFEAARKAVVDAEARAARAEERAILAVSNLEEVRRASNEGTSRAEAHARELEEQLRAARHELAARAAAEGSAVAAEREAAAQALRQAALREEGLRGESDETQRQLEGLQSQLSAARHELARHSSALDAARQELAIHRMEAATRETELQGSSGRP</sequence>
<feature type="non-terminal residue" evidence="2">
    <location>
        <position position="1"/>
    </location>
</feature>
<feature type="coiled-coil region" evidence="1">
    <location>
        <begin position="30"/>
        <end position="160"/>
    </location>
</feature>
<reference evidence="2" key="1">
    <citation type="submission" date="2023-10" db="EMBL/GenBank/DDBJ databases">
        <authorList>
            <person name="Chen Y."/>
            <person name="Shah S."/>
            <person name="Dougan E. K."/>
            <person name="Thang M."/>
            <person name="Chan C."/>
        </authorList>
    </citation>
    <scope>NUCLEOTIDE SEQUENCE [LARGE SCALE GENOMIC DNA]</scope>
</reference>
<dbReference type="Proteomes" id="UP001189429">
    <property type="component" value="Unassembled WGS sequence"/>
</dbReference>
<evidence type="ECO:0000313" key="3">
    <source>
        <dbReference type="Proteomes" id="UP001189429"/>
    </source>
</evidence>
<name>A0ABN9PZP5_9DINO</name>
<dbReference type="EMBL" id="CAUYUJ010001475">
    <property type="protein sequence ID" value="CAK0796116.1"/>
    <property type="molecule type" value="Genomic_DNA"/>
</dbReference>
<gene>
    <name evidence="2" type="ORF">PCOR1329_LOCUS5580</name>
</gene>
<protein>
    <submittedName>
        <fullName evidence="2">Uncharacterized protein</fullName>
    </submittedName>
</protein>
<evidence type="ECO:0000313" key="2">
    <source>
        <dbReference type="EMBL" id="CAK0796116.1"/>
    </source>
</evidence>
<organism evidence="2 3">
    <name type="scientific">Prorocentrum cordatum</name>
    <dbReference type="NCBI Taxonomy" id="2364126"/>
    <lineage>
        <taxon>Eukaryota</taxon>
        <taxon>Sar</taxon>
        <taxon>Alveolata</taxon>
        <taxon>Dinophyceae</taxon>
        <taxon>Prorocentrales</taxon>
        <taxon>Prorocentraceae</taxon>
        <taxon>Prorocentrum</taxon>
    </lineage>
</organism>
<accession>A0ABN9PZP5</accession>
<comment type="caution">
    <text evidence="2">The sequence shown here is derived from an EMBL/GenBank/DDBJ whole genome shotgun (WGS) entry which is preliminary data.</text>
</comment>
<keyword evidence="3" id="KW-1185">Reference proteome</keyword>
<keyword evidence="1" id="KW-0175">Coiled coil</keyword>
<evidence type="ECO:0000256" key="1">
    <source>
        <dbReference type="SAM" id="Coils"/>
    </source>
</evidence>
<proteinExistence type="predicted"/>